<keyword evidence="2" id="KW-1185">Reference proteome</keyword>
<dbReference type="AlphaFoldDB" id="A0A7I8JFU1"/>
<organism evidence="1">
    <name type="scientific">Spirodela intermedia</name>
    <name type="common">Intermediate duckweed</name>
    <dbReference type="NCBI Taxonomy" id="51605"/>
    <lineage>
        <taxon>Eukaryota</taxon>
        <taxon>Viridiplantae</taxon>
        <taxon>Streptophyta</taxon>
        <taxon>Embryophyta</taxon>
        <taxon>Tracheophyta</taxon>
        <taxon>Spermatophyta</taxon>
        <taxon>Magnoliopsida</taxon>
        <taxon>Liliopsida</taxon>
        <taxon>Araceae</taxon>
        <taxon>Lemnoideae</taxon>
        <taxon>Spirodela</taxon>
    </lineage>
</organism>
<sequence>MYVYVCIYTNLPHYFHPPF</sequence>
<evidence type="ECO:0000313" key="2">
    <source>
        <dbReference type="Proteomes" id="UP001189122"/>
    </source>
</evidence>
<dbReference type="EMBL" id="CACRZD030000012">
    <property type="protein sequence ID" value="CAA6669014.1"/>
    <property type="molecule type" value="Genomic_DNA"/>
</dbReference>
<dbReference type="EMBL" id="LR743599">
    <property type="protein sequence ID" value="CAA2629771.1"/>
    <property type="molecule type" value="Genomic_DNA"/>
</dbReference>
<reference evidence="1 2" key="1">
    <citation type="submission" date="2019-12" db="EMBL/GenBank/DDBJ databases">
        <authorList>
            <person name="Scholz U."/>
            <person name="Mascher M."/>
            <person name="Fiebig A."/>
        </authorList>
    </citation>
    <scope>NUCLEOTIDE SEQUENCE</scope>
</reference>
<dbReference type="Proteomes" id="UP001189122">
    <property type="component" value="Unassembled WGS sequence"/>
</dbReference>
<proteinExistence type="predicted"/>
<protein>
    <submittedName>
        <fullName evidence="1">Uncharacterized protein</fullName>
    </submittedName>
</protein>
<accession>A0A7I8JFU1</accession>
<name>A0A7I8JFU1_SPIIN</name>
<evidence type="ECO:0000313" key="1">
    <source>
        <dbReference type="EMBL" id="CAA2629771.1"/>
    </source>
</evidence>
<gene>
    <name evidence="1" type="ORF">SI7747_12015409</name>
</gene>